<gene>
    <name evidence="2" type="ORF">MARPO_0064s0004</name>
</gene>
<dbReference type="Gramene" id="Mp8g01960.1">
    <property type="protein sequence ID" value="Mp8g01960.1.cds"/>
    <property type="gene ID" value="Mp8g01960"/>
</dbReference>
<evidence type="ECO:0000256" key="1">
    <source>
        <dbReference type="SAM" id="MobiDB-lite"/>
    </source>
</evidence>
<feature type="compositionally biased region" description="Basic and acidic residues" evidence="1">
    <location>
        <begin position="119"/>
        <end position="132"/>
    </location>
</feature>
<sequence>MKLQHMFKVKLVVGHFLYKLEIQDQIPCSPPFQALLLLCIHALLLLRPQAILVPRRNPSLSCTRSHVSCSCGSRSFASPQSYVATSDSLSSGEFVQGASLDSTFTRHTSFPSANRHKTQREEEPPCRKDSARRLRRNRQV</sequence>
<dbReference type="AlphaFoldDB" id="A0A2R6WR25"/>
<name>A0A2R6WR25_MARPO</name>
<accession>A0A2R6WR25</accession>
<organism evidence="2 3">
    <name type="scientific">Marchantia polymorpha</name>
    <name type="common">Common liverwort</name>
    <name type="synonym">Marchantia aquatica</name>
    <dbReference type="NCBI Taxonomy" id="3197"/>
    <lineage>
        <taxon>Eukaryota</taxon>
        <taxon>Viridiplantae</taxon>
        <taxon>Streptophyta</taxon>
        <taxon>Embryophyta</taxon>
        <taxon>Marchantiophyta</taxon>
        <taxon>Marchantiopsida</taxon>
        <taxon>Marchantiidae</taxon>
        <taxon>Marchantiales</taxon>
        <taxon>Marchantiaceae</taxon>
        <taxon>Marchantia</taxon>
    </lineage>
</organism>
<protein>
    <submittedName>
        <fullName evidence="2">Uncharacterized protein</fullName>
    </submittedName>
</protein>
<evidence type="ECO:0000313" key="2">
    <source>
        <dbReference type="EMBL" id="PTQ36311.1"/>
    </source>
</evidence>
<keyword evidence="3" id="KW-1185">Reference proteome</keyword>
<dbReference type="Proteomes" id="UP000244005">
    <property type="component" value="Unassembled WGS sequence"/>
</dbReference>
<dbReference type="EMBL" id="KZ772736">
    <property type="protein sequence ID" value="PTQ36311.1"/>
    <property type="molecule type" value="Genomic_DNA"/>
</dbReference>
<proteinExistence type="predicted"/>
<reference evidence="3" key="1">
    <citation type="journal article" date="2017" name="Cell">
        <title>Insights into land plant evolution garnered from the Marchantia polymorpha genome.</title>
        <authorList>
            <person name="Bowman J.L."/>
            <person name="Kohchi T."/>
            <person name="Yamato K.T."/>
            <person name="Jenkins J."/>
            <person name="Shu S."/>
            <person name="Ishizaki K."/>
            <person name="Yamaoka S."/>
            <person name="Nishihama R."/>
            <person name="Nakamura Y."/>
            <person name="Berger F."/>
            <person name="Adam C."/>
            <person name="Aki S.S."/>
            <person name="Althoff F."/>
            <person name="Araki T."/>
            <person name="Arteaga-Vazquez M.A."/>
            <person name="Balasubrmanian S."/>
            <person name="Barry K."/>
            <person name="Bauer D."/>
            <person name="Boehm C.R."/>
            <person name="Briginshaw L."/>
            <person name="Caballero-Perez J."/>
            <person name="Catarino B."/>
            <person name="Chen F."/>
            <person name="Chiyoda S."/>
            <person name="Chovatia M."/>
            <person name="Davies K.M."/>
            <person name="Delmans M."/>
            <person name="Demura T."/>
            <person name="Dierschke T."/>
            <person name="Dolan L."/>
            <person name="Dorantes-Acosta A.E."/>
            <person name="Eklund D.M."/>
            <person name="Florent S.N."/>
            <person name="Flores-Sandoval E."/>
            <person name="Fujiyama A."/>
            <person name="Fukuzawa H."/>
            <person name="Galik B."/>
            <person name="Grimanelli D."/>
            <person name="Grimwood J."/>
            <person name="Grossniklaus U."/>
            <person name="Hamada T."/>
            <person name="Haseloff J."/>
            <person name="Hetherington A.J."/>
            <person name="Higo A."/>
            <person name="Hirakawa Y."/>
            <person name="Hundley H.N."/>
            <person name="Ikeda Y."/>
            <person name="Inoue K."/>
            <person name="Inoue S.I."/>
            <person name="Ishida S."/>
            <person name="Jia Q."/>
            <person name="Kakita M."/>
            <person name="Kanazawa T."/>
            <person name="Kawai Y."/>
            <person name="Kawashima T."/>
            <person name="Kennedy M."/>
            <person name="Kinose K."/>
            <person name="Kinoshita T."/>
            <person name="Kohara Y."/>
            <person name="Koide E."/>
            <person name="Komatsu K."/>
            <person name="Kopischke S."/>
            <person name="Kubo M."/>
            <person name="Kyozuka J."/>
            <person name="Lagercrantz U."/>
            <person name="Lin S.S."/>
            <person name="Lindquist E."/>
            <person name="Lipzen A.M."/>
            <person name="Lu C.W."/>
            <person name="De Luna E."/>
            <person name="Martienssen R.A."/>
            <person name="Minamino N."/>
            <person name="Mizutani M."/>
            <person name="Mizutani M."/>
            <person name="Mochizuki N."/>
            <person name="Monte I."/>
            <person name="Mosher R."/>
            <person name="Nagasaki H."/>
            <person name="Nakagami H."/>
            <person name="Naramoto S."/>
            <person name="Nishitani K."/>
            <person name="Ohtani M."/>
            <person name="Okamoto T."/>
            <person name="Okumura M."/>
            <person name="Phillips J."/>
            <person name="Pollak B."/>
            <person name="Reinders A."/>
            <person name="Rovekamp M."/>
            <person name="Sano R."/>
            <person name="Sawa S."/>
            <person name="Schmid M.W."/>
            <person name="Shirakawa M."/>
            <person name="Solano R."/>
            <person name="Spunde A."/>
            <person name="Suetsugu N."/>
            <person name="Sugano S."/>
            <person name="Sugiyama A."/>
            <person name="Sun R."/>
            <person name="Suzuki Y."/>
            <person name="Takenaka M."/>
            <person name="Takezawa D."/>
            <person name="Tomogane H."/>
            <person name="Tsuzuki M."/>
            <person name="Ueda T."/>
            <person name="Umeda M."/>
            <person name="Ward J.M."/>
            <person name="Watanabe Y."/>
            <person name="Yazaki K."/>
            <person name="Yokoyama R."/>
            <person name="Yoshitake Y."/>
            <person name="Yotsui I."/>
            <person name="Zachgo S."/>
            <person name="Schmutz J."/>
        </authorList>
    </citation>
    <scope>NUCLEOTIDE SEQUENCE [LARGE SCALE GENOMIC DNA]</scope>
    <source>
        <strain evidence="3">Tak-1</strain>
    </source>
</reference>
<evidence type="ECO:0000313" key="3">
    <source>
        <dbReference type="Proteomes" id="UP000244005"/>
    </source>
</evidence>
<feature type="region of interest" description="Disordered" evidence="1">
    <location>
        <begin position="104"/>
        <end position="140"/>
    </location>
</feature>